<dbReference type="EMBL" id="CP042912">
    <property type="protein sequence ID" value="QEG22847.1"/>
    <property type="molecule type" value="Genomic_DNA"/>
</dbReference>
<dbReference type="STRING" id="980251.GCA_001642875_01521"/>
<dbReference type="KEGG" id="mff:MFFC18_27320"/>
<reference evidence="1 2" key="1">
    <citation type="submission" date="2019-08" db="EMBL/GenBank/DDBJ databases">
        <title>Deep-cultivation of Planctomycetes and their phenomic and genomic characterization uncovers novel biology.</title>
        <authorList>
            <person name="Wiegand S."/>
            <person name="Jogler M."/>
            <person name="Boedeker C."/>
            <person name="Pinto D."/>
            <person name="Vollmers J."/>
            <person name="Rivas-Marin E."/>
            <person name="Kohn T."/>
            <person name="Peeters S.H."/>
            <person name="Heuer A."/>
            <person name="Rast P."/>
            <person name="Oberbeckmann S."/>
            <person name="Bunk B."/>
            <person name="Jeske O."/>
            <person name="Meyerdierks A."/>
            <person name="Storesund J.E."/>
            <person name="Kallscheuer N."/>
            <person name="Luecker S."/>
            <person name="Lage O.M."/>
            <person name="Pohl T."/>
            <person name="Merkel B.J."/>
            <person name="Hornburger P."/>
            <person name="Mueller R.-W."/>
            <person name="Bruemmer F."/>
            <person name="Labrenz M."/>
            <person name="Spormann A.M."/>
            <person name="Op den Camp H."/>
            <person name="Overmann J."/>
            <person name="Amann R."/>
            <person name="Jetten M.S.M."/>
            <person name="Mascher T."/>
            <person name="Medema M.H."/>
            <person name="Devos D.P."/>
            <person name="Kaster A.-K."/>
            <person name="Ovreas L."/>
            <person name="Rohde M."/>
            <person name="Galperin M.Y."/>
            <person name="Jogler C."/>
        </authorList>
    </citation>
    <scope>NUCLEOTIDE SEQUENCE [LARGE SCALE GENOMIC DNA]</scope>
    <source>
        <strain evidence="1 2">FC18</strain>
    </source>
</reference>
<evidence type="ECO:0000313" key="2">
    <source>
        <dbReference type="Proteomes" id="UP000322214"/>
    </source>
</evidence>
<name>A0A5B9P840_9BACT</name>
<evidence type="ECO:0000313" key="1">
    <source>
        <dbReference type="EMBL" id="QEG22847.1"/>
    </source>
</evidence>
<protein>
    <submittedName>
        <fullName evidence="1">Uncharacterized protein</fullName>
    </submittedName>
</protein>
<dbReference type="AlphaFoldDB" id="A0A5B9P840"/>
<organism evidence="1 2">
    <name type="scientific">Mariniblastus fucicola</name>
    <dbReference type="NCBI Taxonomy" id="980251"/>
    <lineage>
        <taxon>Bacteria</taxon>
        <taxon>Pseudomonadati</taxon>
        <taxon>Planctomycetota</taxon>
        <taxon>Planctomycetia</taxon>
        <taxon>Pirellulales</taxon>
        <taxon>Pirellulaceae</taxon>
        <taxon>Mariniblastus</taxon>
    </lineage>
</organism>
<keyword evidence="2" id="KW-1185">Reference proteome</keyword>
<dbReference type="Proteomes" id="UP000322214">
    <property type="component" value="Chromosome"/>
</dbReference>
<accession>A0A5B9P840</accession>
<proteinExistence type="predicted"/>
<sequence>MRLPILSLCSRLAIPMGVPQTDLGLTAVLEFSANPYRESPSKAGLGNFREIWRREPGFSSCTRPYEKFQVFLSSTVSPSNLIGTPFHGRRFDDDRKLDVQASGFPSGWRHRRPQSILVATRLHLELLCFMAGTNRM</sequence>
<gene>
    <name evidence="1" type="ORF">MFFC18_27320</name>
</gene>